<keyword evidence="3" id="KW-1185">Reference proteome</keyword>
<reference evidence="2 3" key="1">
    <citation type="submission" date="2018-03" db="EMBL/GenBank/DDBJ databases">
        <title>Genomic Encyclopedia of Archaeal and Bacterial Type Strains, Phase II (KMG-II): from individual species to whole genera.</title>
        <authorList>
            <person name="Goeker M."/>
        </authorList>
    </citation>
    <scope>NUCLEOTIDE SEQUENCE [LARGE SCALE GENOMIC DNA]</scope>
    <source>
        <strain evidence="2 3">DSM 100212</strain>
    </source>
</reference>
<evidence type="ECO:0000313" key="3">
    <source>
        <dbReference type="Proteomes" id="UP000238392"/>
    </source>
</evidence>
<feature type="transmembrane region" description="Helical" evidence="1">
    <location>
        <begin position="12"/>
        <end position="30"/>
    </location>
</feature>
<evidence type="ECO:0000256" key="1">
    <source>
        <dbReference type="SAM" id="Phobius"/>
    </source>
</evidence>
<dbReference type="RefSeq" id="WP_106262781.1">
    <property type="nucleotide sequence ID" value="NZ_PVTQ01000002.1"/>
</dbReference>
<name>A0A2T0WZX9_9RHOB</name>
<dbReference type="Proteomes" id="UP000238392">
    <property type="component" value="Unassembled WGS sequence"/>
</dbReference>
<keyword evidence="1" id="KW-0472">Membrane</keyword>
<keyword evidence="1" id="KW-1133">Transmembrane helix</keyword>
<comment type="caution">
    <text evidence="2">The sequence shown here is derived from an EMBL/GenBank/DDBJ whole genome shotgun (WGS) entry which is preliminary data.</text>
</comment>
<organism evidence="2 3">
    <name type="scientific">Donghicola tyrosinivorans</name>
    <dbReference type="NCBI Taxonomy" id="1652492"/>
    <lineage>
        <taxon>Bacteria</taxon>
        <taxon>Pseudomonadati</taxon>
        <taxon>Pseudomonadota</taxon>
        <taxon>Alphaproteobacteria</taxon>
        <taxon>Rhodobacterales</taxon>
        <taxon>Roseobacteraceae</taxon>
        <taxon>Donghicola</taxon>
    </lineage>
</organism>
<accession>A0A2T0WZX9</accession>
<proteinExistence type="predicted"/>
<dbReference type="AlphaFoldDB" id="A0A2T0WZX9"/>
<keyword evidence="1" id="KW-0812">Transmembrane</keyword>
<protein>
    <submittedName>
        <fullName evidence="2">Uncharacterized protein</fullName>
    </submittedName>
</protein>
<evidence type="ECO:0000313" key="2">
    <source>
        <dbReference type="EMBL" id="PRY92251.1"/>
    </source>
</evidence>
<dbReference type="OrthoDB" id="7851333at2"/>
<feature type="transmembrane region" description="Helical" evidence="1">
    <location>
        <begin position="36"/>
        <end position="56"/>
    </location>
</feature>
<gene>
    <name evidence="2" type="ORF">CLV74_102166</name>
</gene>
<dbReference type="EMBL" id="PVTQ01000002">
    <property type="protein sequence ID" value="PRY92251.1"/>
    <property type="molecule type" value="Genomic_DNA"/>
</dbReference>
<sequence>MIRPEVKEALMRWRGVIASLVVAALGLRWLVTGFGFIPWIGAALLVAGIALALAALQKMRFSQGRGGPGVVEHLEGQVVYYGPDSGGVVALTELYRLELDPSRSPAVWRMYQTKMDTVEIPVTAEGADALFDIFSRLPGINTTRMIDELRSGAHDPVTIWRKDHLRLH</sequence>